<dbReference type="SMART" id="SM00751">
    <property type="entry name" value="BSD"/>
    <property type="match status" value="1"/>
</dbReference>
<evidence type="ECO:0000313" key="3">
    <source>
        <dbReference type="EMBL" id="CAG5111896.1"/>
    </source>
</evidence>
<reference evidence="3 4" key="1">
    <citation type="submission" date="2021-04" db="EMBL/GenBank/DDBJ databases">
        <authorList>
            <person name="Bliznina A."/>
        </authorList>
    </citation>
    <scope>NUCLEOTIDE SEQUENCE [LARGE SCALE GENOMIC DNA]</scope>
</reference>
<protein>
    <submittedName>
        <fullName evidence="3">Oidioi.mRNA.OKI2018_I69.chr2.g6167.t1.cds</fullName>
    </submittedName>
</protein>
<dbReference type="SUPFAM" id="SSF140383">
    <property type="entry name" value="BSD domain-like"/>
    <property type="match status" value="1"/>
</dbReference>
<feature type="compositionally biased region" description="Acidic residues" evidence="1">
    <location>
        <begin position="286"/>
        <end position="312"/>
    </location>
</feature>
<dbReference type="PANTHER" id="PTHR16019:SF5">
    <property type="entry name" value="BSD DOMAIN-CONTAINING PROTEIN 1"/>
    <property type="match status" value="1"/>
</dbReference>
<feature type="compositionally biased region" description="Polar residues" evidence="1">
    <location>
        <begin position="389"/>
        <end position="399"/>
    </location>
</feature>
<feature type="compositionally biased region" description="Low complexity" evidence="1">
    <location>
        <begin position="1"/>
        <end position="15"/>
    </location>
</feature>
<dbReference type="Pfam" id="PF03909">
    <property type="entry name" value="BSD"/>
    <property type="match status" value="1"/>
</dbReference>
<dbReference type="EMBL" id="OU015567">
    <property type="protein sequence ID" value="CAG5111896.1"/>
    <property type="molecule type" value="Genomic_DNA"/>
</dbReference>
<feature type="compositionally biased region" description="Basic and acidic residues" evidence="1">
    <location>
        <begin position="363"/>
        <end position="381"/>
    </location>
</feature>
<dbReference type="Proteomes" id="UP001158576">
    <property type="component" value="Chromosome 2"/>
</dbReference>
<feature type="region of interest" description="Disordered" evidence="1">
    <location>
        <begin position="281"/>
        <end position="420"/>
    </location>
</feature>
<accession>A0ABN7T2Q3</accession>
<dbReference type="PROSITE" id="PS50858">
    <property type="entry name" value="BSD"/>
    <property type="match status" value="1"/>
</dbReference>
<name>A0ABN7T2Q3_OIKDI</name>
<evidence type="ECO:0000259" key="2">
    <source>
        <dbReference type="PROSITE" id="PS50858"/>
    </source>
</evidence>
<gene>
    <name evidence="3" type="ORF">OKIOD_LOCUS14932</name>
</gene>
<proteinExistence type="predicted"/>
<feature type="region of interest" description="Disordered" evidence="1">
    <location>
        <begin position="1"/>
        <end position="29"/>
    </location>
</feature>
<dbReference type="InterPro" id="IPR005607">
    <property type="entry name" value="BSD_dom"/>
</dbReference>
<dbReference type="Gene3D" id="1.10.3970.10">
    <property type="entry name" value="BSD domain"/>
    <property type="match status" value="1"/>
</dbReference>
<evidence type="ECO:0000313" key="4">
    <source>
        <dbReference type="Proteomes" id="UP001158576"/>
    </source>
</evidence>
<feature type="compositionally biased region" description="Acidic residues" evidence="1">
    <location>
        <begin position="462"/>
        <end position="476"/>
    </location>
</feature>
<evidence type="ECO:0000256" key="1">
    <source>
        <dbReference type="SAM" id="MobiDB-lite"/>
    </source>
</evidence>
<sequence length="476" mass="52965">MEGDAPISKAPSSDDPAPPATAAKDEEIDKGGWWSSWTPLAKTITDVSSNLSKTVSQGLEMANQVLDKEIEIEIDVDKMVNATKNIANQTVQTSKTIYEKSSELSKVVAQDVTDLTGALVEDSVETYSAFSEATRSTIEQVSGTKTAETASAMKNSVFGALNAISSAILADSSDSESEDGKTKSALSGPAARLANLRVNPATYCNEAEDMVHFLQWTENFNVEGQEIKTEISDVMVECPEVRALYSKLVPSAVAHNDFWTRYFYKLSLLETAEMKRSALVERATTDEEEDLESWGDSDSETDEPETQEELPTVEEANKQFDEEKSEKPEAKKPEEKKAEEKKQEENKESEEIKTQETSSNSQKSEKNTVTEELKDAAKEEEPAPAAATRQESQTPLSNPDSKESWTAVDKSESDDWEREFDLEMTEEEIEKALKNEVSPMKIPLKFLKLYFKKNETSKNVKEDDDDGELDDWSDDE</sequence>
<dbReference type="InterPro" id="IPR051494">
    <property type="entry name" value="BSD_domain-containing"/>
</dbReference>
<dbReference type="PANTHER" id="PTHR16019">
    <property type="entry name" value="SYNAPSE-ASSOCIATED PROTEIN"/>
    <property type="match status" value="1"/>
</dbReference>
<dbReference type="InterPro" id="IPR035925">
    <property type="entry name" value="BSD_dom_sf"/>
</dbReference>
<keyword evidence="4" id="KW-1185">Reference proteome</keyword>
<feature type="domain" description="BSD" evidence="2">
    <location>
        <begin position="216"/>
        <end position="270"/>
    </location>
</feature>
<organism evidence="3 4">
    <name type="scientific">Oikopleura dioica</name>
    <name type="common">Tunicate</name>
    <dbReference type="NCBI Taxonomy" id="34765"/>
    <lineage>
        <taxon>Eukaryota</taxon>
        <taxon>Metazoa</taxon>
        <taxon>Chordata</taxon>
        <taxon>Tunicata</taxon>
        <taxon>Appendicularia</taxon>
        <taxon>Copelata</taxon>
        <taxon>Oikopleuridae</taxon>
        <taxon>Oikopleura</taxon>
    </lineage>
</organism>
<feature type="compositionally biased region" description="Basic and acidic residues" evidence="1">
    <location>
        <begin position="315"/>
        <end position="354"/>
    </location>
</feature>
<feature type="region of interest" description="Disordered" evidence="1">
    <location>
        <begin position="456"/>
        <end position="476"/>
    </location>
</feature>